<keyword evidence="1" id="KW-1133">Transmembrane helix</keyword>
<evidence type="ECO:0000256" key="1">
    <source>
        <dbReference type="SAM" id="Phobius"/>
    </source>
</evidence>
<accession>A0A1I9YIJ4</accession>
<protein>
    <submittedName>
        <fullName evidence="2">Uncharacterized protein</fullName>
    </submittedName>
</protein>
<sequence length="193" mass="21707">MQVRLIPSALLFLGSYFPLSVILLLQDIADKSWAKSLCRSLKDCELPVLTNPGRSLTFFIICLVSLLFFIWVLNRIPGVHELTVKESKTVPNDLINYVFPYVVSFMGLDLGSSGKFYGFIVFLAWMFLITYRSGQILMNPLLLATGWQLYEISADINGNSRSVIALSKSKIYSGDKLKSCVVQGVYVLSKFKE</sequence>
<keyword evidence="1" id="KW-0812">Transmembrane</keyword>
<organism evidence="2 3">
    <name type="scientific">Paraburkholderia sprentiae WSM5005</name>
    <dbReference type="NCBI Taxonomy" id="754502"/>
    <lineage>
        <taxon>Bacteria</taxon>
        <taxon>Pseudomonadati</taxon>
        <taxon>Pseudomonadota</taxon>
        <taxon>Betaproteobacteria</taxon>
        <taxon>Burkholderiales</taxon>
        <taxon>Burkholderiaceae</taxon>
        <taxon>Paraburkholderia</taxon>
    </lineage>
</organism>
<dbReference type="AlphaFoldDB" id="A0A1I9YIJ4"/>
<dbReference type="RefSeq" id="WP_027199358.1">
    <property type="nucleotide sequence ID" value="NZ_CP017561.2"/>
</dbReference>
<dbReference type="KEGG" id="pspw:BJG93_12495"/>
<feature type="transmembrane region" description="Helical" evidence="1">
    <location>
        <begin position="5"/>
        <end position="25"/>
    </location>
</feature>
<dbReference type="Proteomes" id="UP000179860">
    <property type="component" value="Chromosome 1"/>
</dbReference>
<feature type="transmembrane region" description="Helical" evidence="1">
    <location>
        <begin position="56"/>
        <end position="73"/>
    </location>
</feature>
<evidence type="ECO:0000313" key="2">
    <source>
        <dbReference type="EMBL" id="APA86127.1"/>
    </source>
</evidence>
<reference evidence="2" key="1">
    <citation type="submission" date="2016-09" db="EMBL/GenBank/DDBJ databases">
        <title>The Complete Genome of Burkholderia sprentiae wsm5005.</title>
        <authorList>
            <person name="De Meyer S."/>
            <person name="Wang P."/>
            <person name="Terpolilli J."/>
        </authorList>
    </citation>
    <scope>NUCLEOTIDE SEQUENCE [LARGE SCALE GENOMIC DNA]</scope>
    <source>
        <strain evidence="2">WSM5005</strain>
    </source>
</reference>
<gene>
    <name evidence="2" type="ORF">BJG93_12495</name>
</gene>
<proteinExistence type="predicted"/>
<keyword evidence="1" id="KW-0472">Membrane</keyword>
<evidence type="ECO:0000313" key="3">
    <source>
        <dbReference type="Proteomes" id="UP000179860"/>
    </source>
</evidence>
<feature type="transmembrane region" description="Helical" evidence="1">
    <location>
        <begin position="116"/>
        <end position="134"/>
    </location>
</feature>
<feature type="transmembrane region" description="Helical" evidence="1">
    <location>
        <begin position="94"/>
        <end position="110"/>
    </location>
</feature>
<reference evidence="2" key="2">
    <citation type="submission" date="2021-06" db="EMBL/GenBank/DDBJ databases">
        <authorList>
            <person name="Rogers T.H."/>
            <person name="Ramsay J.P."/>
            <person name="Wang P."/>
            <person name="Terpolilli J."/>
        </authorList>
    </citation>
    <scope>NUCLEOTIDE SEQUENCE</scope>
    <source>
        <strain evidence="2">WSM5005</strain>
    </source>
</reference>
<dbReference type="OrthoDB" id="7594599at2"/>
<keyword evidence="3" id="KW-1185">Reference proteome</keyword>
<dbReference type="EMBL" id="CP017561">
    <property type="protein sequence ID" value="APA86127.1"/>
    <property type="molecule type" value="Genomic_DNA"/>
</dbReference>
<name>A0A1I9YIJ4_9BURK</name>